<organism evidence="2 3">
    <name type="scientific">Serratia plymuthica</name>
    <dbReference type="NCBI Taxonomy" id="82996"/>
    <lineage>
        <taxon>Bacteria</taxon>
        <taxon>Pseudomonadati</taxon>
        <taxon>Pseudomonadota</taxon>
        <taxon>Gammaproteobacteria</taxon>
        <taxon>Enterobacterales</taxon>
        <taxon>Yersiniaceae</taxon>
        <taxon>Serratia</taxon>
    </lineage>
</organism>
<dbReference type="Gene3D" id="3.90.1300.10">
    <property type="entry name" value="Amidase signature (AS) domain"/>
    <property type="match status" value="1"/>
</dbReference>
<dbReference type="NCBIfam" id="NF006631">
    <property type="entry name" value="PRK09201.1"/>
    <property type="match status" value="1"/>
</dbReference>
<feature type="domain" description="Amidase" evidence="1">
    <location>
        <begin position="25"/>
        <end position="443"/>
    </location>
</feature>
<dbReference type="EMBL" id="PESE01000005">
    <property type="protein sequence ID" value="PYD37673.1"/>
    <property type="molecule type" value="Genomic_DNA"/>
</dbReference>
<dbReference type="InterPro" id="IPR023631">
    <property type="entry name" value="Amidase_dom"/>
</dbReference>
<dbReference type="EC" id="3.5.1.4" evidence="2"/>
<accession>A0A318P6G9</accession>
<dbReference type="InterPro" id="IPR000120">
    <property type="entry name" value="Amidase"/>
</dbReference>
<dbReference type="RefSeq" id="WP_004949015.1">
    <property type="nucleotide sequence ID" value="NZ_CP185735.1"/>
</dbReference>
<reference evidence="2 3" key="1">
    <citation type="submission" date="2017-11" db="EMBL/GenBank/DDBJ databases">
        <title>Genome sequence of the oocydin A producing rhizobacterium Serratia plymuthica 4Rx5.</title>
        <authorList>
            <person name="Matilla M.A."/>
            <person name="Udaondo Z."/>
            <person name="Salmond G.P.C."/>
        </authorList>
    </citation>
    <scope>NUCLEOTIDE SEQUENCE [LARGE SCALE GENOMIC DNA]</scope>
    <source>
        <strain evidence="2 3">4Rx5</strain>
    </source>
</reference>
<evidence type="ECO:0000313" key="2">
    <source>
        <dbReference type="EMBL" id="PYD37673.1"/>
    </source>
</evidence>
<name>A0A318P6G9_SERPL</name>
<dbReference type="PANTHER" id="PTHR11895:SF172">
    <property type="entry name" value="GLUTAMYL-TRNA(GLN) AMIDOTRANSFERASE"/>
    <property type="match status" value="1"/>
</dbReference>
<proteinExistence type="predicted"/>
<dbReference type="PANTHER" id="PTHR11895">
    <property type="entry name" value="TRANSAMIDASE"/>
    <property type="match status" value="1"/>
</dbReference>
<comment type="caution">
    <text evidence="2">The sequence shown here is derived from an EMBL/GenBank/DDBJ whole genome shotgun (WGS) entry which is preliminary data.</text>
</comment>
<evidence type="ECO:0000313" key="3">
    <source>
        <dbReference type="Proteomes" id="UP000248196"/>
    </source>
</evidence>
<keyword evidence="2" id="KW-0378">Hydrolase</keyword>
<dbReference type="GO" id="GO:0004040">
    <property type="term" value="F:amidase activity"/>
    <property type="evidence" value="ECO:0007669"/>
    <property type="project" value="UniProtKB-EC"/>
</dbReference>
<evidence type="ECO:0000259" key="1">
    <source>
        <dbReference type="Pfam" id="PF01425"/>
    </source>
</evidence>
<sequence>MNPLSALSIAEIRAALKQGAISAREIAQQTLENIDTFNPSLNAYTHITRERMLSEADHLDRIRAKGQTLPSLAAIPYAVKNLFDVTGETTLAGASLFSDRAPAKQDAWAVGKLAAQGALLSGMLNMDAYAYGFTTENSHYGATRNPHDTTRIAGGSSGGSAAAVAAGLVTFSLGSDTNGSIRVPSSLCGIYGLKPTFGRLSRGGSQPFVASLDHVGPFARRVRDLAAVYDVMQGTDIEDRFQAEKPITQTESLLPRGQQGLRCAVLAGYFQQWCNDDAKAAVQQVAMALEACAEVELPQAELARSAAFIISAAEGGNHYLPQLRSQPERFEPLSRERLLAGAMLPAAWYVQAQRFRAHFQQQVLPLFEHWDILIAPATPCSATSLGQETMRINGADLPIRASMGMLTQPISFLGLPVVTVPLKTASGLPIGLQLIAPPWREDLALRAAYALEQRGVANCSLPVKQG</sequence>
<protein>
    <submittedName>
        <fullName evidence="2">AtzE family amidohydrolase</fullName>
        <ecNumber evidence="2">3.5.1.4</ecNumber>
    </submittedName>
</protein>
<gene>
    <name evidence="2" type="ORF">CT690_16515</name>
</gene>
<dbReference type="Pfam" id="PF01425">
    <property type="entry name" value="Amidase"/>
    <property type="match status" value="1"/>
</dbReference>
<dbReference type="AlphaFoldDB" id="A0A318P6G9"/>
<dbReference type="NCBIfam" id="TIGR02715">
    <property type="entry name" value="amido_AtzE"/>
    <property type="match status" value="1"/>
</dbReference>
<dbReference type="Proteomes" id="UP000248196">
    <property type="component" value="Unassembled WGS sequence"/>
</dbReference>
<dbReference type="InterPro" id="IPR036928">
    <property type="entry name" value="AS_sf"/>
</dbReference>
<dbReference type="OrthoDB" id="9811471at2"/>
<dbReference type="SUPFAM" id="SSF75304">
    <property type="entry name" value="Amidase signature (AS) enzymes"/>
    <property type="match status" value="1"/>
</dbReference>
<dbReference type="InterPro" id="IPR014087">
    <property type="entry name" value="Carboxybiuret_hydro_AtzE"/>
</dbReference>